<evidence type="ECO:0000256" key="4">
    <source>
        <dbReference type="ARBA" id="ARBA00022801"/>
    </source>
</evidence>
<evidence type="ECO:0000256" key="3">
    <source>
        <dbReference type="ARBA" id="ARBA00022729"/>
    </source>
</evidence>
<feature type="domain" description="Lipase-like C-terminal" evidence="6">
    <location>
        <begin position="9"/>
        <end position="126"/>
    </location>
</feature>
<dbReference type="PANTHER" id="PTHR34043:SF3">
    <property type="entry name" value="ALPHA_BETA-HYDROLASES SUPERFAMILY PROTEIN"/>
    <property type="match status" value="1"/>
</dbReference>
<evidence type="ECO:0000256" key="1">
    <source>
        <dbReference type="ARBA" id="ARBA00004613"/>
    </source>
</evidence>
<keyword evidence="2" id="KW-0964">Secreted</keyword>
<organism evidence="7 8">
    <name type="scientific">Globisporangium ultimum (strain ATCC 200006 / CBS 805.95 / DAOM BR144)</name>
    <name type="common">Pythium ultimum</name>
    <dbReference type="NCBI Taxonomy" id="431595"/>
    <lineage>
        <taxon>Eukaryota</taxon>
        <taxon>Sar</taxon>
        <taxon>Stramenopiles</taxon>
        <taxon>Oomycota</taxon>
        <taxon>Peronosporomycetes</taxon>
        <taxon>Pythiales</taxon>
        <taxon>Pythiaceae</taxon>
        <taxon>Globisporangium</taxon>
    </lineage>
</organism>
<dbReference type="GO" id="GO:0006629">
    <property type="term" value="P:lipid metabolic process"/>
    <property type="evidence" value="ECO:0007669"/>
    <property type="project" value="UniProtKB-KW"/>
</dbReference>
<dbReference type="OMA" id="DELNDNH"/>
<dbReference type="InterPro" id="IPR056304">
    <property type="entry name" value="Lip-like_C"/>
</dbReference>
<dbReference type="Gene3D" id="3.40.50.1820">
    <property type="entry name" value="alpha/beta hydrolase"/>
    <property type="match status" value="1"/>
</dbReference>
<dbReference type="Proteomes" id="UP000019132">
    <property type="component" value="Unassembled WGS sequence"/>
</dbReference>
<reference evidence="7" key="3">
    <citation type="submission" date="2015-02" db="UniProtKB">
        <authorList>
            <consortium name="EnsemblProtists"/>
        </authorList>
    </citation>
    <scope>IDENTIFICATION</scope>
    <source>
        <strain evidence="7">DAOM BR144</strain>
    </source>
</reference>
<sequence>MATIGTRTKHPVVLIHGVFGYGRRKPLWNTWSPYWPEDALDELNDNHLIVDVGALSSDHDRACEAFYQLYGGCVDYGEEHSCAAGHDRYGATFGTPLHPNWSAAKPVHLVGHSFGATTAIELYQLICTDAFGVGSSYEWVVSITSIAGPLSGTTLTHLFGLHEARMREYTLGHFIGSALGVWFKLQTDFPIVQRVFDFRMPQWKCVNSYREVLSAKGRINMSADLAVYNILPALRLERNSRLVHMDKVFLTSVTTSNNVVFPVIEITLGTTIVLFMR</sequence>
<evidence type="ECO:0000256" key="5">
    <source>
        <dbReference type="ARBA" id="ARBA00023098"/>
    </source>
</evidence>
<dbReference type="Pfam" id="PF24708">
    <property type="entry name" value="Lip_C"/>
    <property type="match status" value="1"/>
</dbReference>
<evidence type="ECO:0000313" key="8">
    <source>
        <dbReference type="Proteomes" id="UP000019132"/>
    </source>
</evidence>
<name>K3WXL4_GLOUD</name>
<keyword evidence="4" id="KW-0378">Hydrolase</keyword>
<dbReference type="PANTHER" id="PTHR34043">
    <property type="entry name" value="ALPHA/BETA-HYDROLASES SUPERFAMILY PROTEIN"/>
    <property type="match status" value="1"/>
</dbReference>
<accession>K3WXL4</accession>
<protein>
    <recommendedName>
        <fullName evidence="6">Lipase-like C-terminal domain-containing protein</fullName>
    </recommendedName>
</protein>
<evidence type="ECO:0000259" key="6">
    <source>
        <dbReference type="Pfam" id="PF24708"/>
    </source>
</evidence>
<keyword evidence="8" id="KW-1185">Reference proteome</keyword>
<dbReference type="eggNOG" id="ENOG502QPNZ">
    <property type="taxonomic scope" value="Eukaryota"/>
</dbReference>
<dbReference type="STRING" id="431595.K3WXL4"/>
<keyword evidence="3" id="KW-0732">Signal</keyword>
<reference evidence="8" key="1">
    <citation type="journal article" date="2010" name="Genome Biol.">
        <title>Genome sequence of the necrotrophic plant pathogen Pythium ultimum reveals original pathogenicity mechanisms and effector repertoire.</title>
        <authorList>
            <person name="Levesque C.A."/>
            <person name="Brouwer H."/>
            <person name="Cano L."/>
            <person name="Hamilton J.P."/>
            <person name="Holt C."/>
            <person name="Huitema E."/>
            <person name="Raffaele S."/>
            <person name="Robideau G.P."/>
            <person name="Thines M."/>
            <person name="Win J."/>
            <person name="Zerillo M.M."/>
            <person name="Beakes G.W."/>
            <person name="Boore J.L."/>
            <person name="Busam D."/>
            <person name="Dumas B."/>
            <person name="Ferriera S."/>
            <person name="Fuerstenberg S.I."/>
            <person name="Gachon C.M."/>
            <person name="Gaulin E."/>
            <person name="Govers F."/>
            <person name="Grenville-Briggs L."/>
            <person name="Horner N."/>
            <person name="Hostetler J."/>
            <person name="Jiang R.H."/>
            <person name="Johnson J."/>
            <person name="Krajaejun T."/>
            <person name="Lin H."/>
            <person name="Meijer H.J."/>
            <person name="Moore B."/>
            <person name="Morris P."/>
            <person name="Phuntmart V."/>
            <person name="Puiu D."/>
            <person name="Shetty J."/>
            <person name="Stajich J.E."/>
            <person name="Tripathy S."/>
            <person name="Wawra S."/>
            <person name="van West P."/>
            <person name="Whitty B.R."/>
            <person name="Coutinho P.M."/>
            <person name="Henrissat B."/>
            <person name="Martin F."/>
            <person name="Thomas P.D."/>
            <person name="Tyler B.M."/>
            <person name="De Vries R.P."/>
            <person name="Kamoun S."/>
            <person name="Yandell M."/>
            <person name="Tisserat N."/>
            <person name="Buell C.R."/>
        </authorList>
    </citation>
    <scope>NUCLEOTIDE SEQUENCE</scope>
    <source>
        <strain evidence="8">DAOM:BR144</strain>
    </source>
</reference>
<comment type="subcellular location">
    <subcellularLocation>
        <location evidence="1">Secreted</location>
    </subcellularLocation>
</comment>
<dbReference type="GO" id="GO:0016787">
    <property type="term" value="F:hydrolase activity"/>
    <property type="evidence" value="ECO:0007669"/>
    <property type="project" value="UniProtKB-KW"/>
</dbReference>
<dbReference type="InterPro" id="IPR029058">
    <property type="entry name" value="AB_hydrolase_fold"/>
</dbReference>
<dbReference type="EnsemblProtists" id="PYU1_T009712">
    <property type="protein sequence ID" value="PYU1_T009712"/>
    <property type="gene ID" value="PYU1_G009694"/>
</dbReference>
<dbReference type="VEuPathDB" id="FungiDB:PYU1_G009694"/>
<evidence type="ECO:0000313" key="7">
    <source>
        <dbReference type="EnsemblProtists" id="PYU1_T009712"/>
    </source>
</evidence>
<reference evidence="8" key="2">
    <citation type="submission" date="2010-04" db="EMBL/GenBank/DDBJ databases">
        <authorList>
            <person name="Buell R."/>
            <person name="Hamilton J."/>
            <person name="Hostetler J."/>
        </authorList>
    </citation>
    <scope>NUCLEOTIDE SEQUENCE [LARGE SCALE GENOMIC DNA]</scope>
    <source>
        <strain evidence="8">DAOM:BR144</strain>
    </source>
</reference>
<dbReference type="InParanoid" id="K3WXL4"/>
<dbReference type="AlphaFoldDB" id="K3WXL4"/>
<evidence type="ECO:0000256" key="2">
    <source>
        <dbReference type="ARBA" id="ARBA00022525"/>
    </source>
</evidence>
<dbReference type="SUPFAM" id="SSF53474">
    <property type="entry name" value="alpha/beta-Hydrolases"/>
    <property type="match status" value="1"/>
</dbReference>
<dbReference type="GO" id="GO:0005576">
    <property type="term" value="C:extracellular region"/>
    <property type="evidence" value="ECO:0007669"/>
    <property type="project" value="UniProtKB-SubCell"/>
</dbReference>
<proteinExistence type="predicted"/>
<dbReference type="HOGENOM" id="CLU_1006397_0_0_1"/>
<keyword evidence="5" id="KW-0443">Lipid metabolism</keyword>
<dbReference type="EMBL" id="GL376615">
    <property type="status" value="NOT_ANNOTATED_CDS"/>
    <property type="molecule type" value="Genomic_DNA"/>
</dbReference>